<dbReference type="EMBL" id="FNSL01000001">
    <property type="protein sequence ID" value="SEB70721.1"/>
    <property type="molecule type" value="Genomic_DNA"/>
</dbReference>
<dbReference type="InterPro" id="IPR024173">
    <property type="entry name" value="Pesterase_MJ0037-like"/>
</dbReference>
<dbReference type="InterPro" id="IPR029052">
    <property type="entry name" value="Metallo-depent_PP-like"/>
</dbReference>
<dbReference type="Gene3D" id="3.60.21.10">
    <property type="match status" value="1"/>
</dbReference>
<evidence type="ECO:0000313" key="2">
    <source>
        <dbReference type="EMBL" id="SEB70721.1"/>
    </source>
</evidence>
<dbReference type="AlphaFoldDB" id="A0A1H4LJ97"/>
<evidence type="ECO:0000259" key="1">
    <source>
        <dbReference type="Pfam" id="PF00149"/>
    </source>
</evidence>
<dbReference type="InterPro" id="IPR026336">
    <property type="entry name" value="PdeM-like"/>
</dbReference>
<name>A0A1H4LJ97_9HYPH</name>
<dbReference type="GO" id="GO:0016787">
    <property type="term" value="F:hydrolase activity"/>
    <property type="evidence" value="ECO:0007669"/>
    <property type="project" value="InterPro"/>
</dbReference>
<dbReference type="InterPro" id="IPR004843">
    <property type="entry name" value="Calcineurin-like_PHP"/>
</dbReference>
<protein>
    <submittedName>
        <fullName evidence="2">Putative phosphoesterase</fullName>
    </submittedName>
</protein>
<dbReference type="PANTHER" id="PTHR39323">
    <property type="entry name" value="BLR1149 PROTEIN"/>
    <property type="match status" value="1"/>
</dbReference>
<dbReference type="Pfam" id="PF00149">
    <property type="entry name" value="Metallophos"/>
    <property type="match status" value="1"/>
</dbReference>
<dbReference type="SUPFAM" id="SSF56300">
    <property type="entry name" value="Metallo-dependent phosphatases"/>
    <property type="match status" value="1"/>
</dbReference>
<dbReference type="PANTHER" id="PTHR39323:SF1">
    <property type="entry name" value="BLR1149 PROTEIN"/>
    <property type="match status" value="1"/>
</dbReference>
<dbReference type="NCBIfam" id="TIGR04123">
    <property type="entry name" value="P_estr_lig_assc"/>
    <property type="match status" value="1"/>
</dbReference>
<evidence type="ECO:0000313" key="3">
    <source>
        <dbReference type="Proteomes" id="UP000199064"/>
    </source>
</evidence>
<organism evidence="2 3">
    <name type="scientific">Nitratireductor aquibiodomus</name>
    <dbReference type="NCBI Taxonomy" id="204799"/>
    <lineage>
        <taxon>Bacteria</taxon>
        <taxon>Pseudomonadati</taxon>
        <taxon>Pseudomonadota</taxon>
        <taxon>Alphaproteobacteria</taxon>
        <taxon>Hyphomicrobiales</taxon>
        <taxon>Phyllobacteriaceae</taxon>
        <taxon>Nitratireductor</taxon>
    </lineage>
</organism>
<gene>
    <name evidence="2" type="ORF">SAMN05216452_2857</name>
</gene>
<sequence>MNSLAPATDASTALTIRIAGHEAVCDWRGVLFFPAMSLMVVSDLHLEKGAAFARRGRMLPPYDTAATLTRLESVVADYSPEMIISLGDSFHDENGAAEMPAAFRDHLVRIIGRRDWHWIAGNHDPAPPPDLPGRCAQEIAVEGLTFRHEPARGAGPGEIAGHLHPGARIVRRGRSVRRACFVSDGERLIMPAFGSLTGTLNVLDRAFTGLFARERLAAYMLGRQGIYAIAGSMLR</sequence>
<dbReference type="PIRSF" id="PIRSF000887">
    <property type="entry name" value="Pesterase_MJ0037"/>
    <property type="match status" value="1"/>
</dbReference>
<feature type="domain" description="Calcineurin-like phosphoesterase" evidence="1">
    <location>
        <begin position="36"/>
        <end position="133"/>
    </location>
</feature>
<keyword evidence="3" id="KW-1185">Reference proteome</keyword>
<dbReference type="RefSeq" id="WP_090329230.1">
    <property type="nucleotide sequence ID" value="NZ_FNSL01000001.1"/>
</dbReference>
<dbReference type="Proteomes" id="UP000199064">
    <property type="component" value="Unassembled WGS sequence"/>
</dbReference>
<proteinExistence type="predicted"/>
<accession>A0A1H4LJ97</accession>
<reference evidence="3" key="1">
    <citation type="submission" date="2016-10" db="EMBL/GenBank/DDBJ databases">
        <authorList>
            <person name="Varghese N."/>
            <person name="Submissions S."/>
        </authorList>
    </citation>
    <scope>NUCLEOTIDE SEQUENCE [LARGE SCALE GENOMIC DNA]</scope>
    <source>
        <strain evidence="3">ES.061</strain>
    </source>
</reference>